<evidence type="ECO:0000313" key="2">
    <source>
        <dbReference type="Proteomes" id="UP000005207"/>
    </source>
</evidence>
<organism evidence="1 2">
    <name type="scientific">Oreochromis niloticus</name>
    <name type="common">Nile tilapia</name>
    <name type="synonym">Tilapia nilotica</name>
    <dbReference type="NCBI Taxonomy" id="8128"/>
    <lineage>
        <taxon>Eukaryota</taxon>
        <taxon>Metazoa</taxon>
        <taxon>Chordata</taxon>
        <taxon>Craniata</taxon>
        <taxon>Vertebrata</taxon>
        <taxon>Euteleostomi</taxon>
        <taxon>Actinopterygii</taxon>
        <taxon>Neopterygii</taxon>
        <taxon>Teleostei</taxon>
        <taxon>Neoteleostei</taxon>
        <taxon>Acanthomorphata</taxon>
        <taxon>Ovalentaria</taxon>
        <taxon>Cichlomorphae</taxon>
        <taxon>Cichliformes</taxon>
        <taxon>Cichlidae</taxon>
        <taxon>African cichlids</taxon>
        <taxon>Pseudocrenilabrinae</taxon>
        <taxon>Oreochromini</taxon>
        <taxon>Oreochromis</taxon>
    </lineage>
</organism>
<dbReference type="InParanoid" id="A0A669BR39"/>
<name>A0A669BR39_ORENI</name>
<reference evidence="1" key="2">
    <citation type="submission" date="2025-08" db="UniProtKB">
        <authorList>
            <consortium name="Ensembl"/>
        </authorList>
    </citation>
    <scope>IDENTIFICATION</scope>
</reference>
<dbReference type="AlphaFoldDB" id="A0A669BR39"/>
<accession>A0A669BR39</accession>
<sequence length="124" mass="14098">MCNSKVRLKQTKVLITDELFILESRPLVLYQLCKQTSSFKPPVRTYSTQEHSRIQTAELSQEVADDQEWEASFYSCLFHVSFTPAAIKHSIIKATIPERMSHLEPLPFFWPPESGLPEGSGASL</sequence>
<proteinExistence type="predicted"/>
<keyword evidence="2" id="KW-1185">Reference proteome</keyword>
<dbReference type="Ensembl" id="ENSONIT00000048004.1">
    <property type="protein sequence ID" value="ENSONIP00000037987.1"/>
    <property type="gene ID" value="ENSONIG00000039253.1"/>
</dbReference>
<dbReference type="Proteomes" id="UP000005207">
    <property type="component" value="Linkage group LG7"/>
</dbReference>
<evidence type="ECO:0000313" key="1">
    <source>
        <dbReference type="Ensembl" id="ENSONIP00000037987.1"/>
    </source>
</evidence>
<reference evidence="1" key="3">
    <citation type="submission" date="2025-09" db="UniProtKB">
        <authorList>
            <consortium name="Ensembl"/>
        </authorList>
    </citation>
    <scope>IDENTIFICATION</scope>
</reference>
<protein>
    <submittedName>
        <fullName evidence="1">Uncharacterized protein</fullName>
    </submittedName>
</protein>
<reference evidence="2" key="1">
    <citation type="submission" date="2012-01" db="EMBL/GenBank/DDBJ databases">
        <title>The Genome Sequence of Oreochromis niloticus (Nile Tilapia).</title>
        <authorList>
            <consortium name="Broad Institute Genome Assembly Team"/>
            <consortium name="Broad Institute Sequencing Platform"/>
            <person name="Di Palma F."/>
            <person name="Johnson J."/>
            <person name="Lander E.S."/>
            <person name="Lindblad-Toh K."/>
        </authorList>
    </citation>
    <scope>NUCLEOTIDE SEQUENCE [LARGE SCALE GENOMIC DNA]</scope>
</reference>